<organism evidence="4 5">
    <name type="scientific">Astatotilapia calliptera</name>
    <name type="common">Eastern happy</name>
    <name type="synonym">Chromis callipterus</name>
    <dbReference type="NCBI Taxonomy" id="8154"/>
    <lineage>
        <taxon>Eukaryota</taxon>
        <taxon>Metazoa</taxon>
        <taxon>Chordata</taxon>
        <taxon>Craniata</taxon>
        <taxon>Vertebrata</taxon>
        <taxon>Euteleostomi</taxon>
        <taxon>Actinopterygii</taxon>
        <taxon>Neopterygii</taxon>
        <taxon>Teleostei</taxon>
        <taxon>Neoteleostei</taxon>
        <taxon>Acanthomorphata</taxon>
        <taxon>Ovalentaria</taxon>
        <taxon>Cichlomorphae</taxon>
        <taxon>Cichliformes</taxon>
        <taxon>Cichlidae</taxon>
        <taxon>African cichlids</taxon>
        <taxon>Pseudocrenilabrinae</taxon>
        <taxon>Haplochromini</taxon>
        <taxon>Astatotilapia</taxon>
    </lineage>
</organism>
<dbReference type="PROSITE" id="PS50175">
    <property type="entry name" value="ASP_PROT_RETROV"/>
    <property type="match status" value="1"/>
</dbReference>
<feature type="transmembrane region" description="Helical" evidence="2">
    <location>
        <begin position="231"/>
        <end position="252"/>
    </location>
</feature>
<accession>A0AAX7VA85</accession>
<dbReference type="Gene3D" id="2.40.70.10">
    <property type="entry name" value="Acid Proteases"/>
    <property type="match status" value="1"/>
</dbReference>
<evidence type="ECO:0000256" key="1">
    <source>
        <dbReference type="ARBA" id="ARBA00022801"/>
    </source>
</evidence>
<evidence type="ECO:0000313" key="4">
    <source>
        <dbReference type="Ensembl" id="ENSACLP00000077977.1"/>
    </source>
</evidence>
<protein>
    <recommendedName>
        <fullName evidence="3">Peptidase A2 domain-containing protein</fullName>
    </recommendedName>
</protein>
<sequence>MTMLCDTGACKTVLIKKPPKVKFSNDTLIVKSASGHVSTKSLTEPLLLSHEDSGRSCKNQCIYDPSCPVNLLGRDALEKLEIGVLPGPEGMYAKLMLNEKQILHSLFPWVGVGKNMLRIETLDYRFGLFLNASMKINKAQNEELDAIRIVVMQHRVALDMILAEKGGLCVLFDTTCCTYIPDNIHSQNMTDALNTLRKIEDAEQQDYVTSTDDWLTWLLGGSWKSLLIKGLVGIACLLLLLCVFTTCVVPCLKKMVSNMVTTSINAYVMMSQMEEILKDDPYSNV</sequence>
<proteinExistence type="predicted"/>
<dbReference type="InterPro" id="IPR018154">
    <property type="entry name" value="TLV/ENV_coat_polyprotein"/>
</dbReference>
<reference evidence="5" key="2">
    <citation type="submission" date="2023-03" db="EMBL/GenBank/DDBJ databases">
        <authorList>
            <consortium name="Wellcome Sanger Institute Data Sharing"/>
        </authorList>
    </citation>
    <scope>NUCLEOTIDE SEQUENCE [LARGE SCALE GENOMIC DNA]</scope>
</reference>
<dbReference type="AlphaFoldDB" id="A0AAX7VA85"/>
<keyword evidence="1" id="KW-0378">Hydrolase</keyword>
<dbReference type="InterPro" id="IPR001995">
    <property type="entry name" value="Peptidase_A2_cat"/>
</dbReference>
<dbReference type="InterPro" id="IPR021109">
    <property type="entry name" value="Peptidase_aspartic_dom_sf"/>
</dbReference>
<keyword evidence="2" id="KW-0472">Membrane</keyword>
<dbReference type="Gene3D" id="1.10.287.210">
    <property type="match status" value="1"/>
</dbReference>
<dbReference type="GO" id="GO:0004190">
    <property type="term" value="F:aspartic-type endopeptidase activity"/>
    <property type="evidence" value="ECO:0007669"/>
    <property type="project" value="InterPro"/>
</dbReference>
<dbReference type="PANTHER" id="PTHR10424">
    <property type="entry name" value="VIRAL ENVELOPE PROTEIN"/>
    <property type="match status" value="1"/>
</dbReference>
<reference evidence="4" key="3">
    <citation type="submission" date="2025-08" db="UniProtKB">
        <authorList>
            <consortium name="Ensembl"/>
        </authorList>
    </citation>
    <scope>IDENTIFICATION</scope>
</reference>
<dbReference type="GO" id="GO:0006508">
    <property type="term" value="P:proteolysis"/>
    <property type="evidence" value="ECO:0007669"/>
    <property type="project" value="InterPro"/>
</dbReference>
<keyword evidence="2" id="KW-1133">Transmembrane helix</keyword>
<reference evidence="4" key="4">
    <citation type="submission" date="2025-09" db="UniProtKB">
        <authorList>
            <consortium name="Ensembl"/>
        </authorList>
    </citation>
    <scope>IDENTIFICATION</scope>
</reference>
<dbReference type="Pfam" id="PF00429">
    <property type="entry name" value="TLV_coat"/>
    <property type="match status" value="1"/>
</dbReference>
<keyword evidence="2" id="KW-0812">Transmembrane</keyword>
<dbReference type="SUPFAM" id="SSF50630">
    <property type="entry name" value="Acid proteases"/>
    <property type="match status" value="1"/>
</dbReference>
<name>A0AAX7VA85_ASTCA</name>
<dbReference type="Proteomes" id="UP000265100">
    <property type="component" value="Chromosome 5"/>
</dbReference>
<dbReference type="Pfam" id="PF00077">
    <property type="entry name" value="RVP"/>
    <property type="match status" value="1"/>
</dbReference>
<evidence type="ECO:0000256" key="2">
    <source>
        <dbReference type="SAM" id="Phobius"/>
    </source>
</evidence>
<reference evidence="4 5" key="1">
    <citation type="submission" date="2018-05" db="EMBL/GenBank/DDBJ databases">
        <authorList>
            <person name="Datahose"/>
        </authorList>
    </citation>
    <scope>NUCLEOTIDE SEQUENCE</scope>
</reference>
<keyword evidence="5" id="KW-1185">Reference proteome</keyword>
<evidence type="ECO:0000259" key="3">
    <source>
        <dbReference type="PROSITE" id="PS50175"/>
    </source>
</evidence>
<dbReference type="SUPFAM" id="SSF58069">
    <property type="entry name" value="Virus ectodomain"/>
    <property type="match status" value="1"/>
</dbReference>
<dbReference type="InterPro" id="IPR018061">
    <property type="entry name" value="Retropepsins"/>
</dbReference>
<evidence type="ECO:0000313" key="5">
    <source>
        <dbReference type="Proteomes" id="UP000265100"/>
    </source>
</evidence>
<dbReference type="Ensembl" id="ENSACLT00000087123.1">
    <property type="protein sequence ID" value="ENSACLP00000077977.1"/>
    <property type="gene ID" value="ENSACLG00000036219.1"/>
</dbReference>
<feature type="domain" description="Peptidase A2" evidence="3">
    <location>
        <begin position="1"/>
        <end position="76"/>
    </location>
</feature>
<dbReference type="GeneTree" id="ENSGT00530000064449"/>